<accession>S9PAM4</accession>
<protein>
    <submittedName>
        <fullName evidence="2">Uncharacterized protein</fullName>
    </submittedName>
</protein>
<feature type="transmembrane region" description="Helical" evidence="1">
    <location>
        <begin position="53"/>
        <end position="72"/>
    </location>
</feature>
<dbReference type="EMBL" id="ANAH02000017">
    <property type="protein sequence ID" value="EPX59327.1"/>
    <property type="molecule type" value="Genomic_DNA"/>
</dbReference>
<reference evidence="2" key="1">
    <citation type="submission" date="2013-05" db="EMBL/GenBank/DDBJ databases">
        <title>Genome assembly of Cystobacter fuscus DSM 2262.</title>
        <authorList>
            <person name="Sharma G."/>
            <person name="Khatri I."/>
            <person name="Kaur C."/>
            <person name="Mayilraj S."/>
            <person name="Subramanian S."/>
        </authorList>
    </citation>
    <scope>NUCLEOTIDE SEQUENCE [LARGE SCALE GENOMIC DNA]</scope>
    <source>
        <strain evidence="2">DSM 2262</strain>
    </source>
</reference>
<feature type="transmembrane region" description="Helical" evidence="1">
    <location>
        <begin position="84"/>
        <end position="107"/>
    </location>
</feature>
<evidence type="ECO:0000313" key="2">
    <source>
        <dbReference type="EMBL" id="EPX59327.1"/>
    </source>
</evidence>
<proteinExistence type="predicted"/>
<comment type="caution">
    <text evidence="2">The sequence shown here is derived from an EMBL/GenBank/DDBJ whole genome shotgun (WGS) entry which is preliminary data.</text>
</comment>
<dbReference type="RefSeq" id="WP_020918319.1">
    <property type="nucleotide sequence ID" value="NZ_ANAH02000017.1"/>
</dbReference>
<keyword evidence="1" id="KW-0472">Membrane</keyword>
<dbReference type="AlphaFoldDB" id="S9PAM4"/>
<evidence type="ECO:0000313" key="3">
    <source>
        <dbReference type="Proteomes" id="UP000011682"/>
    </source>
</evidence>
<keyword evidence="1" id="KW-1133">Transmembrane helix</keyword>
<gene>
    <name evidence="2" type="ORF">D187_002817</name>
</gene>
<keyword evidence="3" id="KW-1185">Reference proteome</keyword>
<name>S9PAM4_CYSF2</name>
<keyword evidence="1" id="KW-0812">Transmembrane</keyword>
<evidence type="ECO:0000256" key="1">
    <source>
        <dbReference type="SAM" id="Phobius"/>
    </source>
</evidence>
<dbReference type="Proteomes" id="UP000011682">
    <property type="component" value="Unassembled WGS sequence"/>
</dbReference>
<sequence length="108" mass="12299">MRRLLRLDVSVEMAVHLLLLWLLCQGAIPLVFKLGFTVDGLPVHLLIWTGESLRGGLGWGIGLLVLGVAWLETRVDLRPWVKRCLRLAGPLFLASLLFSLWLMNWWIV</sequence>
<organism evidence="2 3">
    <name type="scientific">Cystobacter fuscus (strain ATCC 25194 / DSM 2262 / NBRC 100088 / M29)</name>
    <dbReference type="NCBI Taxonomy" id="1242864"/>
    <lineage>
        <taxon>Bacteria</taxon>
        <taxon>Pseudomonadati</taxon>
        <taxon>Myxococcota</taxon>
        <taxon>Myxococcia</taxon>
        <taxon>Myxococcales</taxon>
        <taxon>Cystobacterineae</taxon>
        <taxon>Archangiaceae</taxon>
        <taxon>Cystobacter</taxon>
    </lineage>
</organism>